<dbReference type="InterPro" id="IPR042485">
    <property type="entry name" value="T7SS_EccB_R3"/>
</dbReference>
<evidence type="ECO:0000256" key="10">
    <source>
        <dbReference type="SAM" id="MobiDB-lite"/>
    </source>
</evidence>
<protein>
    <submittedName>
        <fullName evidence="12">Type VII secretion protein EccB</fullName>
    </submittedName>
</protein>
<evidence type="ECO:0000313" key="12">
    <source>
        <dbReference type="EMBL" id="OHU47205.1"/>
    </source>
</evidence>
<evidence type="ECO:0000256" key="2">
    <source>
        <dbReference type="ARBA" id="ARBA00008149"/>
    </source>
</evidence>
<dbReference type="Proteomes" id="UP000180043">
    <property type="component" value="Unassembled WGS sequence"/>
</dbReference>
<dbReference type="PANTHER" id="PTHR40765:SF2">
    <property type="entry name" value="ESX-2 SECRETION SYSTEM ATPASE ECCB2"/>
    <property type="match status" value="1"/>
</dbReference>
<keyword evidence="4 11" id="KW-0812">Transmembrane</keyword>
<feature type="transmembrane region" description="Helical" evidence="11">
    <location>
        <begin position="41"/>
        <end position="60"/>
    </location>
</feature>
<gene>
    <name evidence="12" type="ORF">BKG82_26480</name>
</gene>
<reference evidence="12 13" key="1">
    <citation type="submission" date="2016-10" db="EMBL/GenBank/DDBJ databases">
        <title>Evaluation of Human, Veterinary and Environmental Mycobacterium chelonae Isolates by Core Genome Phylogenomic Analysis, Targeted Gene Comparison, and Anti-microbial Susceptibility Patterns: A Tale of Mistaken Identities.</title>
        <authorList>
            <person name="Fogelson S.B."/>
            <person name="Camus A.C."/>
            <person name="Lorenz W."/>
            <person name="Vasireddy R."/>
            <person name="Vasireddy S."/>
            <person name="Smith T."/>
            <person name="Brown-Elliott B.A."/>
            <person name="Wallace R.J.Jr."/>
            <person name="Hasan N.A."/>
            <person name="Reischl U."/>
            <person name="Sanchez S."/>
        </authorList>
    </citation>
    <scope>NUCLEOTIDE SEQUENCE [LARGE SCALE GENOMIC DNA]</scope>
    <source>
        <strain evidence="12 13">15515</strain>
    </source>
</reference>
<keyword evidence="7" id="KW-0067">ATP-binding</keyword>
<dbReference type="NCBIfam" id="TIGR03919">
    <property type="entry name" value="T7SS_EccB"/>
    <property type="match status" value="1"/>
</dbReference>
<dbReference type="InterPro" id="IPR044857">
    <property type="entry name" value="T7SS_EccB_R1"/>
</dbReference>
<dbReference type="Gene3D" id="2.40.50.910">
    <property type="entry name" value="Type VII secretion system EccB, repeat 3 domain"/>
    <property type="match status" value="1"/>
</dbReference>
<evidence type="ECO:0000256" key="3">
    <source>
        <dbReference type="ARBA" id="ARBA00022475"/>
    </source>
</evidence>
<keyword evidence="5" id="KW-0547">Nucleotide-binding</keyword>
<feature type="compositionally biased region" description="Pro residues" evidence="10">
    <location>
        <begin position="503"/>
        <end position="514"/>
    </location>
</feature>
<comment type="subcellular location">
    <subcellularLocation>
        <location evidence="1">Cell membrane</location>
        <topology evidence="1">Single-pass membrane protein</topology>
    </subcellularLocation>
</comment>
<dbReference type="AlphaFoldDB" id="A0A1S1LGD1"/>
<accession>A0A1S1LGD1</accession>
<organism evidence="12 13">
    <name type="scientific">Mycobacteroides chelonae</name>
    <name type="common">Mycobacterium chelonae</name>
    <dbReference type="NCBI Taxonomy" id="1774"/>
    <lineage>
        <taxon>Bacteria</taxon>
        <taxon>Bacillati</taxon>
        <taxon>Actinomycetota</taxon>
        <taxon>Actinomycetes</taxon>
        <taxon>Mycobacteriales</taxon>
        <taxon>Mycobacteriaceae</taxon>
        <taxon>Mycobacteroides</taxon>
    </lineage>
</organism>
<dbReference type="Pfam" id="PF05108">
    <property type="entry name" value="T7SS_ESX1_EccB"/>
    <property type="match status" value="1"/>
</dbReference>
<comment type="similarity">
    <text evidence="2">Belongs to the EccB family.</text>
</comment>
<dbReference type="GO" id="GO:0016787">
    <property type="term" value="F:hydrolase activity"/>
    <property type="evidence" value="ECO:0007669"/>
    <property type="project" value="UniProtKB-KW"/>
</dbReference>
<proteinExistence type="inferred from homology"/>
<feature type="region of interest" description="Disordered" evidence="10">
    <location>
        <begin position="381"/>
        <end position="403"/>
    </location>
</feature>
<evidence type="ECO:0000256" key="9">
    <source>
        <dbReference type="ARBA" id="ARBA00023136"/>
    </source>
</evidence>
<evidence type="ECO:0000256" key="11">
    <source>
        <dbReference type="SAM" id="Phobius"/>
    </source>
</evidence>
<evidence type="ECO:0000256" key="1">
    <source>
        <dbReference type="ARBA" id="ARBA00004162"/>
    </source>
</evidence>
<evidence type="ECO:0000256" key="5">
    <source>
        <dbReference type="ARBA" id="ARBA00022741"/>
    </source>
</evidence>
<comment type="caution">
    <text evidence="12">The sequence shown here is derived from an EMBL/GenBank/DDBJ whole genome shotgun (WGS) entry which is preliminary data.</text>
</comment>
<dbReference type="EMBL" id="MLIQ01000042">
    <property type="protein sequence ID" value="OHU47205.1"/>
    <property type="molecule type" value="Genomic_DNA"/>
</dbReference>
<evidence type="ECO:0000256" key="7">
    <source>
        <dbReference type="ARBA" id="ARBA00022840"/>
    </source>
</evidence>
<keyword evidence="6" id="KW-0378">Hydrolase</keyword>
<dbReference type="PANTHER" id="PTHR40765">
    <property type="entry name" value="ESX-2 SECRETION SYSTEM ATPASE ECCB2"/>
    <property type="match status" value="1"/>
</dbReference>
<evidence type="ECO:0000256" key="4">
    <source>
        <dbReference type="ARBA" id="ARBA00022692"/>
    </source>
</evidence>
<dbReference type="GO" id="GO:0005524">
    <property type="term" value="F:ATP binding"/>
    <property type="evidence" value="ECO:0007669"/>
    <property type="project" value="UniProtKB-KW"/>
</dbReference>
<keyword evidence="3" id="KW-1003">Cell membrane</keyword>
<feature type="compositionally biased region" description="Basic and acidic residues" evidence="10">
    <location>
        <begin position="122"/>
        <end position="131"/>
    </location>
</feature>
<keyword evidence="8 11" id="KW-1133">Transmembrane helix</keyword>
<evidence type="ECO:0000256" key="8">
    <source>
        <dbReference type="ARBA" id="ARBA00022989"/>
    </source>
</evidence>
<feature type="region of interest" description="Disordered" evidence="10">
    <location>
        <begin position="493"/>
        <end position="514"/>
    </location>
</feature>
<dbReference type="GO" id="GO:0005576">
    <property type="term" value="C:extracellular region"/>
    <property type="evidence" value="ECO:0007669"/>
    <property type="project" value="TreeGrafter"/>
</dbReference>
<keyword evidence="9 11" id="KW-0472">Membrane</keyword>
<evidence type="ECO:0000256" key="6">
    <source>
        <dbReference type="ARBA" id="ARBA00022801"/>
    </source>
</evidence>
<dbReference type="InterPro" id="IPR007795">
    <property type="entry name" value="T7SS_EccB"/>
</dbReference>
<feature type="region of interest" description="Disordered" evidence="10">
    <location>
        <begin position="122"/>
        <end position="141"/>
    </location>
</feature>
<dbReference type="RefSeq" id="WP_070947823.1">
    <property type="nucleotide sequence ID" value="NZ_MLIQ01000042.1"/>
</dbReference>
<dbReference type="GO" id="GO:0005886">
    <property type="term" value="C:plasma membrane"/>
    <property type="evidence" value="ECO:0007669"/>
    <property type="project" value="UniProtKB-SubCell"/>
</dbReference>
<sequence>MARRTTTPVQLSGYRWLIRRIETAITRGDIWETKQPQSAQTLFFAIGLFIACLIPAAGFVKSMFVQRADRGNAEIIMTKAGGGPYVMFDDGSGPGLHKTTNLASARLIVGKAEAPKIVKDESLAKDPRRPDMGIPDGPDNLSTRSDDTAFWAVCDRHTDESQLSLTKTDVLSTTLFAGTDSMTNAVTAMPSTDAILVKLDGSTDGVQWVVYKGKRASVGPQDGATRAALGLSPAQVREAIPISAGLFNAIPAAPALTTPYIADRGRVNPALPDVLTGDVIITASADATRQYWVALTGGVQQVSELVAQLLLYTGSKEITTMDRATVAAVPLVSDIDLSRYPDRAPNFRQPHVLCWSWTKGVRDMTAATTVLTGESLPISPENQHIATPIPATKPPETTAQSSYMRPGQGWYVRVTEASPQSHAQQGFMFIEDTGKRYYIGPDEQNKYDKVLAALGIADHPPLPIPWQIAKLYGPGSTLSTQAALVVHGRMGEDLNQKAAHPPDGVPAPQAPEGN</sequence>
<dbReference type="Gene3D" id="3.30.2390.20">
    <property type="entry name" value="Type VII secretion system EccB, repeat 1 domain"/>
    <property type="match status" value="1"/>
</dbReference>
<evidence type="ECO:0000313" key="13">
    <source>
        <dbReference type="Proteomes" id="UP000180043"/>
    </source>
</evidence>
<name>A0A1S1LGD1_MYCCH</name>